<feature type="compositionally biased region" description="Basic and acidic residues" evidence="8">
    <location>
        <begin position="47"/>
        <end position="59"/>
    </location>
</feature>
<organism evidence="9 10">
    <name type="scientific">Cyanidium caldarium</name>
    <name type="common">Red alga</name>
    <dbReference type="NCBI Taxonomy" id="2771"/>
    <lineage>
        <taxon>Eukaryota</taxon>
        <taxon>Rhodophyta</taxon>
        <taxon>Bangiophyceae</taxon>
        <taxon>Cyanidiales</taxon>
        <taxon>Cyanidiaceae</taxon>
        <taxon>Cyanidium</taxon>
    </lineage>
</organism>
<dbReference type="Pfam" id="PF04072">
    <property type="entry name" value="LCM"/>
    <property type="match status" value="1"/>
</dbReference>
<feature type="binding site" evidence="7">
    <location>
        <position position="82"/>
    </location>
    <ligand>
        <name>S-adenosyl-L-methionine</name>
        <dbReference type="ChEBI" id="CHEBI:59789"/>
    </ligand>
</feature>
<accession>A0AAV9IRW2</accession>
<protein>
    <recommendedName>
        <fullName evidence="6">Leucine carboxyl methyltransferase 1</fullName>
        <ecNumber evidence="6">2.1.1.233</ecNumber>
    </recommendedName>
</protein>
<dbReference type="SUPFAM" id="SSF53335">
    <property type="entry name" value="S-adenosyl-L-methionine-dependent methyltransferases"/>
    <property type="match status" value="1"/>
</dbReference>
<feature type="binding site" evidence="7">
    <location>
        <begin position="206"/>
        <end position="207"/>
    </location>
    <ligand>
        <name>S-adenosyl-L-methionine</name>
        <dbReference type="ChEBI" id="CHEBI:59789"/>
    </ligand>
</feature>
<keyword evidence="5 6" id="KW-0949">S-adenosyl-L-methionine</keyword>
<evidence type="ECO:0000256" key="5">
    <source>
        <dbReference type="ARBA" id="ARBA00022691"/>
    </source>
</evidence>
<comment type="caution">
    <text evidence="9">The sequence shown here is derived from an EMBL/GenBank/DDBJ whole genome shotgun (WGS) entry which is preliminary data.</text>
</comment>
<dbReference type="InterPro" id="IPR029063">
    <property type="entry name" value="SAM-dependent_MTases_sf"/>
</dbReference>
<dbReference type="PANTHER" id="PTHR13600">
    <property type="entry name" value="LEUCINE CARBOXYL METHYLTRANSFERASE"/>
    <property type="match status" value="1"/>
</dbReference>
<dbReference type="InterPro" id="IPR016651">
    <property type="entry name" value="LCMT1"/>
</dbReference>
<dbReference type="InterPro" id="IPR007213">
    <property type="entry name" value="Ppm1/Ppm2/Tcmp"/>
</dbReference>
<keyword evidence="4 6" id="KW-0808">Transferase</keyword>
<dbReference type="GO" id="GO:0018423">
    <property type="term" value="F:protein C-terminal leucine carboxyl O-methyltransferase activity"/>
    <property type="evidence" value="ECO:0007669"/>
    <property type="project" value="UniProtKB-EC"/>
</dbReference>
<evidence type="ECO:0000256" key="4">
    <source>
        <dbReference type="ARBA" id="ARBA00022679"/>
    </source>
</evidence>
<evidence type="ECO:0000256" key="3">
    <source>
        <dbReference type="ARBA" id="ARBA00022603"/>
    </source>
</evidence>
<sequence length="384" mass="42476">MRGEGAVGTGDDALWSKWEAARWGYVEDGFVEAMAAGGGDGGGSRKRCGEERRLRPDGRKSGADVWRRIHPDPIMHRGTYARITAIRRLCEWFLWGEIDAELHPLNVDGRCRPPRRRIVSFGAGLDTLPLVLLTANRQRSERREGAAQVEFIELDVAEVVADKARRIVSNAMLGDAIQCDTANGDEPSSPSSIALSTDGYKLIAADLRDTSSLRDAMAAAGVGGDARDQDVPTLFLLECVLVYLTPEVCEQLLRFLASLGLRRVAYVRYDPLGLRDAFGSQMVRNLEERGLPLRGLSAAPSVEHLVQQAQQVVRAASVSATVHATGLDMWEVYHALMQDTAERKRVESLEWLDEIEQFALLMRHYALVWATGEGVPRLFLTPVR</sequence>
<keyword evidence="10" id="KW-1185">Reference proteome</keyword>
<comment type="function">
    <text evidence="6">Methylates the carboxyl group of the C-terminal leucine residue of protein phosphatase 2A catalytic subunits to form alpha-leucine ester residues.</text>
</comment>
<evidence type="ECO:0000256" key="7">
    <source>
        <dbReference type="PIRSR" id="PIRSR016305-1"/>
    </source>
</evidence>
<evidence type="ECO:0000313" key="10">
    <source>
        <dbReference type="Proteomes" id="UP001301350"/>
    </source>
</evidence>
<evidence type="ECO:0000313" key="9">
    <source>
        <dbReference type="EMBL" id="KAK4534889.1"/>
    </source>
</evidence>
<comment type="similarity">
    <text evidence="2 6">Belongs to the methyltransferase superfamily. LCMT family.</text>
</comment>
<evidence type="ECO:0000256" key="6">
    <source>
        <dbReference type="PIRNR" id="PIRNR016305"/>
    </source>
</evidence>
<keyword evidence="3 6" id="KW-0489">Methyltransferase</keyword>
<dbReference type="Gene3D" id="3.40.50.150">
    <property type="entry name" value="Vaccinia Virus protein VP39"/>
    <property type="match status" value="1"/>
</dbReference>
<feature type="binding site" evidence="7">
    <location>
        <position position="122"/>
    </location>
    <ligand>
        <name>S-adenosyl-L-methionine</name>
        <dbReference type="ChEBI" id="CHEBI:59789"/>
    </ligand>
</feature>
<feature type="binding site" evidence="7">
    <location>
        <position position="238"/>
    </location>
    <ligand>
        <name>S-adenosyl-L-methionine</name>
        <dbReference type="ChEBI" id="CHEBI:59789"/>
    </ligand>
</feature>
<dbReference type="Proteomes" id="UP001301350">
    <property type="component" value="Unassembled WGS sequence"/>
</dbReference>
<dbReference type="EMBL" id="JANCYW010000003">
    <property type="protein sequence ID" value="KAK4534889.1"/>
    <property type="molecule type" value="Genomic_DNA"/>
</dbReference>
<feature type="region of interest" description="Disordered" evidence="8">
    <location>
        <begin position="36"/>
        <end position="59"/>
    </location>
</feature>
<gene>
    <name evidence="9" type="ORF">CDCA_CDCA03G0914</name>
</gene>
<dbReference type="PANTHER" id="PTHR13600:SF21">
    <property type="entry name" value="LEUCINE CARBOXYL METHYLTRANSFERASE 1"/>
    <property type="match status" value="1"/>
</dbReference>
<evidence type="ECO:0000256" key="8">
    <source>
        <dbReference type="SAM" id="MobiDB-lite"/>
    </source>
</evidence>
<reference evidence="9 10" key="1">
    <citation type="submission" date="2022-07" db="EMBL/GenBank/DDBJ databases">
        <title>Genome-wide signatures of adaptation to extreme environments.</title>
        <authorList>
            <person name="Cho C.H."/>
            <person name="Yoon H.S."/>
        </authorList>
    </citation>
    <scope>NUCLEOTIDE SEQUENCE [LARGE SCALE GENOMIC DNA]</scope>
    <source>
        <strain evidence="9 10">DBV 063 E5</strain>
    </source>
</reference>
<comment type="catalytic activity">
    <reaction evidence="1 6">
        <text>[phosphatase 2A protein]-C-terminal L-leucine + S-adenosyl-L-methionine = [phosphatase 2A protein]-C-terminal L-leucine methyl ester + S-adenosyl-L-homocysteine</text>
        <dbReference type="Rhea" id="RHEA:48544"/>
        <dbReference type="Rhea" id="RHEA-COMP:12134"/>
        <dbReference type="Rhea" id="RHEA-COMP:12135"/>
        <dbReference type="ChEBI" id="CHEBI:57856"/>
        <dbReference type="ChEBI" id="CHEBI:59789"/>
        <dbReference type="ChEBI" id="CHEBI:90516"/>
        <dbReference type="ChEBI" id="CHEBI:90517"/>
        <dbReference type="EC" id="2.1.1.233"/>
    </reaction>
</comment>
<dbReference type="AlphaFoldDB" id="A0AAV9IRW2"/>
<evidence type="ECO:0000256" key="1">
    <source>
        <dbReference type="ARBA" id="ARBA00000724"/>
    </source>
</evidence>
<evidence type="ECO:0000256" key="2">
    <source>
        <dbReference type="ARBA" id="ARBA00010703"/>
    </source>
</evidence>
<proteinExistence type="inferred from homology"/>
<dbReference type="EC" id="2.1.1.233" evidence="6"/>
<dbReference type="GO" id="GO:0032259">
    <property type="term" value="P:methylation"/>
    <property type="evidence" value="ECO:0007669"/>
    <property type="project" value="UniProtKB-KW"/>
</dbReference>
<dbReference type="PIRSF" id="PIRSF016305">
    <property type="entry name" value="LCM_mtfrase"/>
    <property type="match status" value="1"/>
</dbReference>
<name>A0AAV9IRW2_CYACA</name>